<keyword evidence="2" id="KW-1185">Reference proteome</keyword>
<name>A0A8J3PN56_9ACTN</name>
<accession>A0A8J3PN56</accession>
<organism evidence="1 2">
    <name type="scientific">Planosporangium flavigriseum</name>
    <dbReference type="NCBI Taxonomy" id="373681"/>
    <lineage>
        <taxon>Bacteria</taxon>
        <taxon>Bacillati</taxon>
        <taxon>Actinomycetota</taxon>
        <taxon>Actinomycetes</taxon>
        <taxon>Micromonosporales</taxon>
        <taxon>Micromonosporaceae</taxon>
        <taxon>Planosporangium</taxon>
    </lineage>
</organism>
<dbReference type="RefSeq" id="WP_168077632.1">
    <property type="nucleotide sequence ID" value="NZ_BAAAQJ010000003.1"/>
</dbReference>
<dbReference type="Proteomes" id="UP000653674">
    <property type="component" value="Unassembled WGS sequence"/>
</dbReference>
<dbReference type="AlphaFoldDB" id="A0A8J3PN56"/>
<reference evidence="1" key="1">
    <citation type="submission" date="2021-01" db="EMBL/GenBank/DDBJ databases">
        <title>Whole genome shotgun sequence of Planosporangium flavigriseum NBRC 105377.</title>
        <authorList>
            <person name="Komaki H."/>
            <person name="Tamura T."/>
        </authorList>
    </citation>
    <scope>NUCLEOTIDE SEQUENCE</scope>
    <source>
        <strain evidence="1">NBRC 105377</strain>
    </source>
</reference>
<dbReference type="EMBL" id="BONU01000010">
    <property type="protein sequence ID" value="GIG73601.1"/>
    <property type="molecule type" value="Genomic_DNA"/>
</dbReference>
<protein>
    <submittedName>
        <fullName evidence="1">Uncharacterized protein</fullName>
    </submittedName>
</protein>
<sequence>MNGSSLALSFMLLAAALLPVGLILQLSNWAHSRFRNHLWNLRDSLVDDLLSGAIELSPGAIKLLDLIETHIRDAKRHSFSDVMLAVVLLGETRLPSITDDMLNDRVPLTDRQALLKYFSDFRAANLEHLLNSSPSGWIAAAFLWLAKHTFRRRPDAAPVNPELQKQVIRVELRVMPEFMPAKHPKHNGPITDSAVAA</sequence>
<evidence type="ECO:0000313" key="1">
    <source>
        <dbReference type="EMBL" id="GIG73601.1"/>
    </source>
</evidence>
<evidence type="ECO:0000313" key="2">
    <source>
        <dbReference type="Proteomes" id="UP000653674"/>
    </source>
</evidence>
<gene>
    <name evidence="1" type="ORF">Pfl04_20050</name>
</gene>
<comment type="caution">
    <text evidence="1">The sequence shown here is derived from an EMBL/GenBank/DDBJ whole genome shotgun (WGS) entry which is preliminary data.</text>
</comment>
<proteinExistence type="predicted"/>